<dbReference type="Proteomes" id="UP000501543">
    <property type="component" value="Segment"/>
</dbReference>
<keyword evidence="1" id="KW-1133">Transmembrane helix</keyword>
<name>A0A6H0X2P6_9CAUD</name>
<feature type="transmembrane region" description="Helical" evidence="1">
    <location>
        <begin position="31"/>
        <end position="47"/>
    </location>
</feature>
<keyword evidence="1" id="KW-0472">Membrane</keyword>
<organism evidence="2 3">
    <name type="scientific">Klebsiella phage VLC5</name>
    <dbReference type="NCBI Taxonomy" id="2723742"/>
    <lineage>
        <taxon>Viruses</taxon>
        <taxon>Duplodnaviria</taxon>
        <taxon>Heunggongvirae</taxon>
        <taxon>Uroviricota</taxon>
        <taxon>Caudoviricetes</taxon>
        <taxon>Autographivirales</taxon>
        <taxon>Autoscriptoviridae</taxon>
        <taxon>Slopekvirinae</taxon>
        <taxon>Drulisvirus</taxon>
        <taxon>Drulisvirus VLC5</taxon>
    </lineage>
</organism>
<sequence length="48" mass="4889">MLRSLLFAVLGSIGITATAVALGASAETQAAILPLHFLWGMLCAAIFG</sequence>
<accession>A0A6H0X2P6</accession>
<gene>
    <name evidence="2" type="ORF">VLC5_12</name>
</gene>
<proteinExistence type="predicted"/>
<evidence type="ECO:0000256" key="1">
    <source>
        <dbReference type="SAM" id="Phobius"/>
    </source>
</evidence>
<protein>
    <submittedName>
        <fullName evidence="2">Uncharacterized protein</fullName>
    </submittedName>
</protein>
<keyword evidence="3" id="KW-1185">Reference proteome</keyword>
<evidence type="ECO:0000313" key="2">
    <source>
        <dbReference type="EMBL" id="QIW86382.1"/>
    </source>
</evidence>
<keyword evidence="1" id="KW-0812">Transmembrane</keyword>
<reference evidence="2 3" key="1">
    <citation type="submission" date="2020-03" db="EMBL/GenBank/DDBJ databases">
        <title>Isolation and characterization of two Klebsiella pneumoniae phages encoding divergent depolymerases.</title>
        <authorList>
            <person name="Domingo-Calap P."/>
            <person name="Beamud B."/>
            <person name="Mora L."/>
            <person name="Gonzalez-Candelas F."/>
            <person name="Sanjuan R."/>
        </authorList>
    </citation>
    <scope>NUCLEOTIDE SEQUENCE [LARGE SCALE GENOMIC DNA]</scope>
</reference>
<evidence type="ECO:0000313" key="3">
    <source>
        <dbReference type="Proteomes" id="UP000501543"/>
    </source>
</evidence>
<dbReference type="EMBL" id="MT197175">
    <property type="protein sequence ID" value="QIW86382.1"/>
    <property type="molecule type" value="Genomic_DNA"/>
</dbReference>